<name>A0A0L8FQB0_OCTBM</name>
<dbReference type="AlphaFoldDB" id="A0A0L8FQB0"/>
<gene>
    <name evidence="1" type="ORF">OCBIM_22011109mg</name>
</gene>
<proteinExistence type="predicted"/>
<accession>A0A0L8FQB0</accession>
<evidence type="ECO:0000313" key="1">
    <source>
        <dbReference type="EMBL" id="KOF66857.1"/>
    </source>
</evidence>
<organism evidence="1">
    <name type="scientific">Octopus bimaculoides</name>
    <name type="common">California two-spotted octopus</name>
    <dbReference type="NCBI Taxonomy" id="37653"/>
    <lineage>
        <taxon>Eukaryota</taxon>
        <taxon>Metazoa</taxon>
        <taxon>Spiralia</taxon>
        <taxon>Lophotrochozoa</taxon>
        <taxon>Mollusca</taxon>
        <taxon>Cephalopoda</taxon>
        <taxon>Coleoidea</taxon>
        <taxon>Octopodiformes</taxon>
        <taxon>Octopoda</taxon>
        <taxon>Incirrata</taxon>
        <taxon>Octopodidae</taxon>
        <taxon>Octopus</taxon>
    </lineage>
</organism>
<sequence length="75" mass="8738">MINIFHGFDINQTATTTIFAVFSSKQLLYPHRHTTVISLAPISCYCSIFFLIDNHNSCFDRIFKAYFVTILIRFL</sequence>
<reference evidence="1" key="1">
    <citation type="submission" date="2015-07" db="EMBL/GenBank/DDBJ databases">
        <title>MeaNS - Measles Nucleotide Surveillance Program.</title>
        <authorList>
            <person name="Tran T."/>
            <person name="Druce J."/>
        </authorList>
    </citation>
    <scope>NUCLEOTIDE SEQUENCE</scope>
    <source>
        <strain evidence="1">UCB-OBI-ISO-001</strain>
        <tissue evidence="1">Gonad</tissue>
    </source>
</reference>
<dbReference type="EMBL" id="KQ427639">
    <property type="protein sequence ID" value="KOF66857.1"/>
    <property type="molecule type" value="Genomic_DNA"/>
</dbReference>
<protein>
    <submittedName>
        <fullName evidence="1">Uncharacterized protein</fullName>
    </submittedName>
</protein>